<feature type="region of interest" description="Disordered" evidence="1">
    <location>
        <begin position="151"/>
        <end position="173"/>
    </location>
</feature>
<feature type="non-terminal residue" evidence="2">
    <location>
        <position position="203"/>
    </location>
</feature>
<accession>A0A6J4R0L6</accession>
<evidence type="ECO:0000256" key="1">
    <source>
        <dbReference type="SAM" id="MobiDB-lite"/>
    </source>
</evidence>
<reference evidence="2" key="1">
    <citation type="submission" date="2020-02" db="EMBL/GenBank/DDBJ databases">
        <authorList>
            <person name="Meier V. D."/>
        </authorList>
    </citation>
    <scope>NUCLEOTIDE SEQUENCE</scope>
    <source>
        <strain evidence="2">AVDCRST_MAG25</strain>
    </source>
</reference>
<sequence length="203" mass="22177">VARAEHHRLDVRGYRTSGHAGARGLRLLARRGGRPARTHARRLRPRGAVDQRALSRALRAVHGRGVSRVRPRQPGARLRPVPLDGWGHARAAAARCLRPAVEHAGLSEDRAGWDRRGTARGRRDGFLSAHRRRDAPVRGRVSEGRALAGVRAPDRRLDDRRGRGAVRDPGPGRGVVRGLGAPLRRGLCFLDGGHGRAPALREL</sequence>
<protein>
    <submittedName>
        <fullName evidence="2">Uncharacterized protein</fullName>
    </submittedName>
</protein>
<organism evidence="2">
    <name type="scientific">uncultured Rubrobacteraceae bacterium</name>
    <dbReference type="NCBI Taxonomy" id="349277"/>
    <lineage>
        <taxon>Bacteria</taxon>
        <taxon>Bacillati</taxon>
        <taxon>Actinomycetota</taxon>
        <taxon>Rubrobacteria</taxon>
        <taxon>Rubrobacterales</taxon>
        <taxon>Rubrobacteraceae</taxon>
        <taxon>environmental samples</taxon>
    </lineage>
</organism>
<gene>
    <name evidence="2" type="ORF">AVDCRST_MAG25-55</name>
</gene>
<proteinExistence type="predicted"/>
<name>A0A6J4R0L6_9ACTN</name>
<feature type="non-terminal residue" evidence="2">
    <location>
        <position position="1"/>
    </location>
</feature>
<feature type="compositionally biased region" description="Basic and acidic residues" evidence="1">
    <location>
        <begin position="152"/>
        <end position="166"/>
    </location>
</feature>
<evidence type="ECO:0000313" key="2">
    <source>
        <dbReference type="EMBL" id="CAA9455406.1"/>
    </source>
</evidence>
<dbReference type="AlphaFoldDB" id="A0A6J4R0L6"/>
<dbReference type="EMBL" id="CADCVI010000005">
    <property type="protein sequence ID" value="CAA9455406.1"/>
    <property type="molecule type" value="Genomic_DNA"/>
</dbReference>